<keyword evidence="19" id="KW-1185">Reference proteome</keyword>
<keyword evidence="5 15" id="KW-0138">CF(0)</keyword>
<evidence type="ECO:0000256" key="6">
    <source>
        <dbReference type="ARBA" id="ARBA00022692"/>
    </source>
</evidence>
<proteinExistence type="inferred from homology"/>
<comment type="caution">
    <text evidence="18">The sequence shown here is derived from an EMBL/GenBank/DDBJ whole genome shotgun (WGS) entry which is preliminary data.</text>
</comment>
<keyword evidence="4 15" id="KW-1003">Cell membrane</keyword>
<keyword evidence="10 15" id="KW-0472">Membrane</keyword>
<evidence type="ECO:0000256" key="10">
    <source>
        <dbReference type="ARBA" id="ARBA00023136"/>
    </source>
</evidence>
<evidence type="ECO:0000256" key="4">
    <source>
        <dbReference type="ARBA" id="ARBA00022475"/>
    </source>
</evidence>
<evidence type="ECO:0000256" key="13">
    <source>
        <dbReference type="ARBA" id="ARBA00025614"/>
    </source>
</evidence>
<dbReference type="CDD" id="cd06503">
    <property type="entry name" value="ATP-synt_Fo_b"/>
    <property type="match status" value="1"/>
</dbReference>
<dbReference type="InterPro" id="IPR002146">
    <property type="entry name" value="ATP_synth_b/b'su_bac/chlpt"/>
</dbReference>
<evidence type="ECO:0000313" key="19">
    <source>
        <dbReference type="Proteomes" id="UP001144805"/>
    </source>
</evidence>
<name>A0A9X3IMU5_9HYPH</name>
<protein>
    <recommendedName>
        <fullName evidence="15">ATP synthase subunit b</fullName>
    </recommendedName>
    <alternativeName>
        <fullName evidence="15">ATP synthase F(0) sector subunit b</fullName>
    </alternativeName>
    <alternativeName>
        <fullName evidence="15">ATPase subunit I</fullName>
    </alternativeName>
    <alternativeName>
        <fullName evidence="15">F-type ATPase subunit b</fullName>
        <shortName evidence="15">F-ATPase subunit b</shortName>
    </alternativeName>
</protein>
<evidence type="ECO:0000256" key="14">
    <source>
        <dbReference type="ARBA" id="ARBA00025830"/>
    </source>
</evidence>
<keyword evidence="8 15" id="KW-1133">Transmembrane helix</keyword>
<evidence type="ECO:0000256" key="7">
    <source>
        <dbReference type="ARBA" id="ARBA00022781"/>
    </source>
</evidence>
<evidence type="ECO:0000256" key="9">
    <source>
        <dbReference type="ARBA" id="ARBA00023065"/>
    </source>
</evidence>
<evidence type="ECO:0000256" key="15">
    <source>
        <dbReference type="HAMAP-Rule" id="MF_01398"/>
    </source>
</evidence>
<dbReference type="NCBIfam" id="NF006612">
    <property type="entry name" value="PRK09174.1"/>
    <property type="match status" value="1"/>
</dbReference>
<evidence type="ECO:0000256" key="8">
    <source>
        <dbReference type="ARBA" id="ARBA00022989"/>
    </source>
</evidence>
<dbReference type="GO" id="GO:0045259">
    <property type="term" value="C:proton-transporting ATP synthase complex"/>
    <property type="evidence" value="ECO:0007669"/>
    <property type="project" value="UniProtKB-KW"/>
</dbReference>
<dbReference type="Proteomes" id="UP001144805">
    <property type="component" value="Unassembled WGS sequence"/>
</dbReference>
<dbReference type="InterPro" id="IPR050059">
    <property type="entry name" value="ATP_synthase_B_chain"/>
</dbReference>
<comment type="function">
    <text evidence="13">Component of the F(0) channel, it forms part of the peripheral stalk, linking F(1) to F(0). The b'-subunit is a diverged and duplicated form of b found in plants and photosynthetic bacteria.</text>
</comment>
<dbReference type="PANTHER" id="PTHR33445:SF1">
    <property type="entry name" value="ATP SYNTHASE SUBUNIT B"/>
    <property type="match status" value="1"/>
</dbReference>
<feature type="compositionally biased region" description="Low complexity" evidence="17">
    <location>
        <begin position="12"/>
        <end position="26"/>
    </location>
</feature>
<evidence type="ECO:0000313" key="18">
    <source>
        <dbReference type="EMBL" id="MCX5570891.1"/>
    </source>
</evidence>
<evidence type="ECO:0000256" key="16">
    <source>
        <dbReference type="RuleBase" id="RU003848"/>
    </source>
</evidence>
<feature type="region of interest" description="Disordered" evidence="17">
    <location>
        <begin position="12"/>
        <end position="41"/>
    </location>
</feature>
<evidence type="ECO:0000256" key="12">
    <source>
        <dbReference type="ARBA" id="ARBA00025198"/>
    </source>
</evidence>
<keyword evidence="6 15" id="KW-0812">Transmembrane</keyword>
<evidence type="ECO:0000256" key="5">
    <source>
        <dbReference type="ARBA" id="ARBA00022547"/>
    </source>
</evidence>
<dbReference type="RefSeq" id="WP_266339852.1">
    <property type="nucleotide sequence ID" value="NZ_JAPKNK010000007.1"/>
</dbReference>
<dbReference type="GO" id="GO:0046961">
    <property type="term" value="F:proton-transporting ATPase activity, rotational mechanism"/>
    <property type="evidence" value="ECO:0007669"/>
    <property type="project" value="TreeGrafter"/>
</dbReference>
<evidence type="ECO:0000256" key="3">
    <source>
        <dbReference type="ARBA" id="ARBA00022448"/>
    </source>
</evidence>
<comment type="function">
    <text evidence="12 15">F(1)F(0) ATP synthase produces ATP from ADP in the presence of a proton or sodium gradient. F-type ATPases consist of two structural domains, F(1) containing the extramembraneous catalytic core and F(0) containing the membrane proton channel, linked together by a central stalk and a peripheral stalk. During catalysis, ATP synthesis in the catalytic domain of F(1) is coupled via a rotary mechanism of the central stalk subunits to proton translocation.</text>
</comment>
<keyword evidence="9 15" id="KW-0406">Ion transport</keyword>
<feature type="transmembrane region" description="Helical" evidence="15">
    <location>
        <begin position="55"/>
        <end position="74"/>
    </location>
</feature>
<comment type="subunit">
    <text evidence="14 15">F-type ATPases have 2 components, F(1) - the catalytic core - and F(0) - the membrane proton channel. F(1) has five subunits: alpha(3), beta(3), gamma(1), delta(1), epsilon(1). F(0) has three main subunits: a(1), b(2) and c(10-14). The alpha and beta chains form an alternating ring which encloses part of the gamma chain. F(1) is attached to F(0) by a central stalk formed by the gamma and epsilon chains, while a peripheral stalk is formed by the delta and b chains.</text>
</comment>
<dbReference type="AlphaFoldDB" id="A0A9X3IMU5"/>
<keyword evidence="3 15" id="KW-0813">Transport</keyword>
<dbReference type="EMBL" id="JAPKNK010000007">
    <property type="protein sequence ID" value="MCX5570891.1"/>
    <property type="molecule type" value="Genomic_DNA"/>
</dbReference>
<sequence>MTWFISPAYAEDAAPASAPADGQPAPTETHTEVGHAAGEKAPFPPFDTHKYPSQILWYVICFGLLYLLMKRVLVPRLSTIVEGRAARIAGDLEEAQRLRVESDKALGTYEKALADARSSAHAIAQSGMDEAKAAAVKQRAEIESSLSAKLDAAEARIGEIKAKALGDVGAIAEETASAVVAALSGQQPTSDEVAAAVSSVSSSK</sequence>
<dbReference type="PANTHER" id="PTHR33445">
    <property type="entry name" value="ATP SYNTHASE SUBUNIT B', CHLOROPLASTIC"/>
    <property type="match status" value="1"/>
</dbReference>
<dbReference type="GO" id="GO:0005886">
    <property type="term" value="C:plasma membrane"/>
    <property type="evidence" value="ECO:0007669"/>
    <property type="project" value="UniProtKB-SubCell"/>
</dbReference>
<organism evidence="18 19">
    <name type="scientific">Kaistia nematophila</name>
    <dbReference type="NCBI Taxonomy" id="2994654"/>
    <lineage>
        <taxon>Bacteria</taxon>
        <taxon>Pseudomonadati</taxon>
        <taxon>Pseudomonadota</taxon>
        <taxon>Alphaproteobacteria</taxon>
        <taxon>Hyphomicrobiales</taxon>
        <taxon>Kaistiaceae</taxon>
        <taxon>Kaistia</taxon>
    </lineage>
</organism>
<reference evidence="18" key="1">
    <citation type="submission" date="2022-11" db="EMBL/GenBank/DDBJ databases">
        <title>Biodiversity and phylogenetic relationships of bacteria.</title>
        <authorList>
            <person name="Machado R.A.R."/>
            <person name="Bhat A."/>
            <person name="Loulou A."/>
            <person name="Kallel S."/>
        </authorList>
    </citation>
    <scope>NUCLEOTIDE SEQUENCE</scope>
    <source>
        <strain evidence="18">K-TC2</strain>
    </source>
</reference>
<dbReference type="HAMAP" id="MF_01398">
    <property type="entry name" value="ATP_synth_b_bprime"/>
    <property type="match status" value="1"/>
</dbReference>
<keyword evidence="11 15" id="KW-0066">ATP synthesis</keyword>
<evidence type="ECO:0000256" key="2">
    <source>
        <dbReference type="ARBA" id="ARBA00005513"/>
    </source>
</evidence>
<dbReference type="GO" id="GO:0046933">
    <property type="term" value="F:proton-transporting ATP synthase activity, rotational mechanism"/>
    <property type="evidence" value="ECO:0007669"/>
    <property type="project" value="UniProtKB-UniRule"/>
</dbReference>
<dbReference type="Pfam" id="PF00430">
    <property type="entry name" value="ATP-synt_B"/>
    <property type="match status" value="1"/>
</dbReference>
<comment type="similarity">
    <text evidence="2 15 16">Belongs to the ATPase B chain family.</text>
</comment>
<evidence type="ECO:0000256" key="11">
    <source>
        <dbReference type="ARBA" id="ARBA00023310"/>
    </source>
</evidence>
<accession>A0A9X3IMU5</accession>
<gene>
    <name evidence="15" type="primary">atpF</name>
    <name evidence="18" type="ORF">OSH07_16915</name>
</gene>
<evidence type="ECO:0000256" key="1">
    <source>
        <dbReference type="ARBA" id="ARBA00004377"/>
    </source>
</evidence>
<comment type="subcellular location">
    <subcellularLocation>
        <location evidence="1">Cell inner membrane</location>
        <topology evidence="1">Single-pass membrane protein</topology>
    </subcellularLocation>
    <subcellularLocation>
        <location evidence="15">Cell membrane</location>
        <topology evidence="15">Single-pass membrane protein</topology>
    </subcellularLocation>
</comment>
<evidence type="ECO:0000256" key="17">
    <source>
        <dbReference type="SAM" id="MobiDB-lite"/>
    </source>
</evidence>
<keyword evidence="7 15" id="KW-0375">Hydrogen ion transport</keyword>